<evidence type="ECO:0000256" key="6">
    <source>
        <dbReference type="ARBA" id="ARBA00023170"/>
    </source>
</evidence>
<keyword evidence="6" id="KW-0675">Receptor</keyword>
<dbReference type="Gene3D" id="3.30.200.20">
    <property type="entry name" value="Phosphorylase Kinase, domain 1"/>
    <property type="match status" value="1"/>
</dbReference>
<evidence type="ECO:0000256" key="4">
    <source>
        <dbReference type="ARBA" id="ARBA00022989"/>
    </source>
</evidence>
<evidence type="ECO:0000313" key="11">
    <source>
        <dbReference type="RefSeq" id="XP_022241815.1"/>
    </source>
</evidence>
<keyword evidence="7" id="KW-0325">Glycoprotein</keyword>
<evidence type="ECO:0000259" key="9">
    <source>
        <dbReference type="PROSITE" id="PS50011"/>
    </source>
</evidence>
<sequence>MLMNLSPMVASTSSFYIAVGCASALIIVITAVATACYVRSQKTCIRNTINYRRDPPRDVPVHTQTFLRVDTPNNANAIAGYSSFRRLTSSSTSAPVQMNNLRISELTEQICEIAVEKKKIMLHEKIQEGTFGHICRGVLIDDGNEVNVKQTAIVKTVSEQASKDQISMLLAEGMKMYGINHKNVLPIIAVCMDNVHHPLLVYPFMNKGNLKLFLQKCRFSVEGHCHTLLTQDLVAMAIQIVEGMIHLHKKDLIHGDLATRNCVVDDRLHVKITDNALSRDLFPSDYHCLGDNENRPVKWLALESLLKKEFSTASDVWSFGVTLWELMTLGNQPYKEIDPFEMGTSLQDGYRLSQPINCPDELYHLMALCWVTKLEKRPTFSKLLAFFQDFYNALGLYV</sequence>
<evidence type="ECO:0000256" key="1">
    <source>
        <dbReference type="ARBA" id="ARBA00004162"/>
    </source>
</evidence>
<gene>
    <name evidence="11" type="primary">LOC106459593</name>
</gene>
<dbReference type="InterPro" id="IPR050122">
    <property type="entry name" value="RTK"/>
</dbReference>
<comment type="subcellular location">
    <subcellularLocation>
        <location evidence="1">Cell membrane</location>
        <topology evidence="1">Single-pass membrane protein</topology>
    </subcellularLocation>
</comment>
<evidence type="ECO:0000256" key="5">
    <source>
        <dbReference type="ARBA" id="ARBA00023136"/>
    </source>
</evidence>
<proteinExistence type="predicted"/>
<protein>
    <submittedName>
        <fullName evidence="11">Tyrosine-protein kinase RYK-like isoform X1</fullName>
    </submittedName>
</protein>
<dbReference type="InterPro" id="IPR008266">
    <property type="entry name" value="Tyr_kinase_AS"/>
</dbReference>
<dbReference type="InterPro" id="IPR001245">
    <property type="entry name" value="Ser-Thr/Tyr_kinase_cat_dom"/>
</dbReference>
<evidence type="ECO:0000256" key="8">
    <source>
        <dbReference type="SAM" id="Phobius"/>
    </source>
</evidence>
<dbReference type="Proteomes" id="UP000694941">
    <property type="component" value="Unplaced"/>
</dbReference>
<dbReference type="GeneID" id="106459593"/>
<keyword evidence="3" id="KW-0732">Signal</keyword>
<dbReference type="SUPFAM" id="SSF56112">
    <property type="entry name" value="Protein kinase-like (PK-like)"/>
    <property type="match status" value="1"/>
</dbReference>
<evidence type="ECO:0000313" key="10">
    <source>
        <dbReference type="Proteomes" id="UP000694941"/>
    </source>
</evidence>
<dbReference type="InterPro" id="IPR011009">
    <property type="entry name" value="Kinase-like_dom_sf"/>
</dbReference>
<dbReference type="PROSITE" id="PS50011">
    <property type="entry name" value="PROTEIN_KINASE_DOM"/>
    <property type="match status" value="1"/>
</dbReference>
<dbReference type="PANTHER" id="PTHR24416">
    <property type="entry name" value="TYROSINE-PROTEIN KINASE RECEPTOR"/>
    <property type="match status" value="1"/>
</dbReference>
<dbReference type="RefSeq" id="XP_022241815.1">
    <property type="nucleotide sequence ID" value="XM_022386107.1"/>
</dbReference>
<keyword evidence="2 8" id="KW-0812">Transmembrane</keyword>
<dbReference type="Gene3D" id="1.10.510.10">
    <property type="entry name" value="Transferase(Phosphotransferase) domain 1"/>
    <property type="match status" value="1"/>
</dbReference>
<keyword evidence="10" id="KW-1185">Reference proteome</keyword>
<name>A0ABM1SDW0_LIMPO</name>
<feature type="domain" description="Protein kinase" evidence="9">
    <location>
        <begin position="120"/>
        <end position="391"/>
    </location>
</feature>
<dbReference type="PANTHER" id="PTHR24416:SF349">
    <property type="entry name" value="TYROSINE-PROTEIN KINASE RYK"/>
    <property type="match status" value="1"/>
</dbReference>
<dbReference type="PROSITE" id="PS00109">
    <property type="entry name" value="PROTEIN_KINASE_TYR"/>
    <property type="match status" value="1"/>
</dbReference>
<keyword evidence="5 8" id="KW-0472">Membrane</keyword>
<keyword evidence="4 8" id="KW-1133">Transmembrane helix</keyword>
<dbReference type="Pfam" id="PF07714">
    <property type="entry name" value="PK_Tyr_Ser-Thr"/>
    <property type="match status" value="1"/>
</dbReference>
<dbReference type="PRINTS" id="PR00109">
    <property type="entry name" value="TYRKINASE"/>
</dbReference>
<organism evidence="10 11">
    <name type="scientific">Limulus polyphemus</name>
    <name type="common">Atlantic horseshoe crab</name>
    <dbReference type="NCBI Taxonomy" id="6850"/>
    <lineage>
        <taxon>Eukaryota</taxon>
        <taxon>Metazoa</taxon>
        <taxon>Ecdysozoa</taxon>
        <taxon>Arthropoda</taxon>
        <taxon>Chelicerata</taxon>
        <taxon>Merostomata</taxon>
        <taxon>Xiphosura</taxon>
        <taxon>Limulidae</taxon>
        <taxon>Limulus</taxon>
    </lineage>
</organism>
<evidence type="ECO:0000256" key="7">
    <source>
        <dbReference type="ARBA" id="ARBA00023180"/>
    </source>
</evidence>
<accession>A0ABM1SDW0</accession>
<feature type="transmembrane region" description="Helical" evidence="8">
    <location>
        <begin position="15"/>
        <end position="38"/>
    </location>
</feature>
<evidence type="ECO:0000256" key="2">
    <source>
        <dbReference type="ARBA" id="ARBA00022692"/>
    </source>
</evidence>
<reference evidence="11" key="1">
    <citation type="submission" date="2025-08" db="UniProtKB">
        <authorList>
            <consortium name="RefSeq"/>
        </authorList>
    </citation>
    <scope>IDENTIFICATION</scope>
    <source>
        <tissue evidence="11">Muscle</tissue>
    </source>
</reference>
<evidence type="ECO:0000256" key="3">
    <source>
        <dbReference type="ARBA" id="ARBA00022729"/>
    </source>
</evidence>
<dbReference type="InterPro" id="IPR000719">
    <property type="entry name" value="Prot_kinase_dom"/>
</dbReference>